<protein>
    <recommendedName>
        <fullName evidence="3">YxcD</fullName>
    </recommendedName>
</protein>
<accession>A0A2N5N628</accession>
<gene>
    <name evidence="1" type="ORF">B8V81_4216</name>
</gene>
<dbReference type="InterPro" id="IPR020516">
    <property type="entry name" value="Uncharacterised_YxcD"/>
</dbReference>
<evidence type="ECO:0000313" key="1">
    <source>
        <dbReference type="EMBL" id="PLT45785.1"/>
    </source>
</evidence>
<dbReference type="OrthoDB" id="2360753at2"/>
<dbReference type="RefSeq" id="WP_028599649.1">
    <property type="nucleotide sequence ID" value="NZ_BIMM01000031.1"/>
</dbReference>
<sequence>MRLSMDEIINAVCLSESARRGIQPGAIEVQLSWEEEYGFTAEVWIADRSHYLVEANLKEAIEQYVFKEYGRRIYRSQITLDADEEFWADIAE</sequence>
<evidence type="ECO:0000313" key="2">
    <source>
        <dbReference type="Proteomes" id="UP000234789"/>
    </source>
</evidence>
<name>A0A2N5N628_9BACL</name>
<dbReference type="Proteomes" id="UP000234789">
    <property type="component" value="Unassembled WGS sequence"/>
</dbReference>
<evidence type="ECO:0008006" key="3">
    <source>
        <dbReference type="Google" id="ProtNLM"/>
    </source>
</evidence>
<keyword evidence="2" id="KW-1185">Reference proteome</keyword>
<dbReference type="EMBL" id="NFEZ01000004">
    <property type="protein sequence ID" value="PLT45785.1"/>
    <property type="molecule type" value="Genomic_DNA"/>
</dbReference>
<dbReference type="Pfam" id="PF10850">
    <property type="entry name" value="DUF2653"/>
    <property type="match status" value="1"/>
</dbReference>
<organism evidence="1 2">
    <name type="scientific">Paenibacillus pasadenensis</name>
    <dbReference type="NCBI Taxonomy" id="217090"/>
    <lineage>
        <taxon>Bacteria</taxon>
        <taxon>Bacillati</taxon>
        <taxon>Bacillota</taxon>
        <taxon>Bacilli</taxon>
        <taxon>Bacillales</taxon>
        <taxon>Paenibacillaceae</taxon>
        <taxon>Paenibacillus</taxon>
    </lineage>
</organism>
<dbReference type="AlphaFoldDB" id="A0A2N5N628"/>
<proteinExistence type="predicted"/>
<reference evidence="1 2" key="1">
    <citation type="submission" date="2017-05" db="EMBL/GenBank/DDBJ databases">
        <title>Functional genome analysis of Paenibacillus pasadenensis strain R16: insights on endophytic life style and antifungal activity.</title>
        <authorList>
            <person name="Passera A."/>
            <person name="Marcolungo L."/>
            <person name="Casati P."/>
            <person name="Brasca M."/>
            <person name="Quaglino F."/>
            <person name="Delledonne M."/>
        </authorList>
    </citation>
    <scope>NUCLEOTIDE SEQUENCE [LARGE SCALE GENOMIC DNA]</scope>
    <source>
        <strain evidence="1 2">R16</strain>
    </source>
</reference>
<comment type="caution">
    <text evidence="1">The sequence shown here is derived from an EMBL/GenBank/DDBJ whole genome shotgun (WGS) entry which is preliminary data.</text>
</comment>